<dbReference type="Gene3D" id="3.40.50.2300">
    <property type="match status" value="1"/>
</dbReference>
<dbReference type="InterPro" id="IPR001867">
    <property type="entry name" value="OmpR/PhoB-type_DNA-bd"/>
</dbReference>
<evidence type="ECO:0000256" key="3">
    <source>
        <dbReference type="ARBA" id="ARBA00022553"/>
    </source>
</evidence>
<evidence type="ECO:0000256" key="1">
    <source>
        <dbReference type="ARBA" id="ARBA00004496"/>
    </source>
</evidence>
<dbReference type="AlphaFoldDB" id="A0A2X0V727"/>
<dbReference type="FunFam" id="3.40.50.2300:FF:000021">
    <property type="entry name" value="Two-component system response regulator KdpE"/>
    <property type="match status" value="1"/>
</dbReference>
<feature type="domain" description="OmpR/PhoB-type" evidence="11">
    <location>
        <begin position="129"/>
        <end position="229"/>
    </location>
</feature>
<evidence type="ECO:0000259" key="11">
    <source>
        <dbReference type="PROSITE" id="PS51755"/>
    </source>
</evidence>
<evidence type="ECO:0000313" key="12">
    <source>
        <dbReference type="EMBL" id="SPT70254.1"/>
    </source>
</evidence>
<keyword evidence="3 8" id="KW-0597">Phosphoprotein</keyword>
<evidence type="ECO:0000256" key="2">
    <source>
        <dbReference type="ARBA" id="ARBA00022490"/>
    </source>
</evidence>
<dbReference type="InterPro" id="IPR039420">
    <property type="entry name" value="WalR-like"/>
</dbReference>
<dbReference type="GO" id="GO:0042802">
    <property type="term" value="F:identical protein binding"/>
    <property type="evidence" value="ECO:0007669"/>
    <property type="project" value="UniProtKB-ARBA"/>
</dbReference>
<dbReference type="PANTHER" id="PTHR48111:SF50">
    <property type="entry name" value="KDP OPERON TRANSCRIPTIONAL REGULATORY PROTEIN KDPE"/>
    <property type="match status" value="1"/>
</dbReference>
<proteinExistence type="predicted"/>
<gene>
    <name evidence="12" type="primary">kdpE</name>
    <name evidence="12" type="ORF">NCTC13093_01663</name>
</gene>
<dbReference type="GO" id="GO:0005829">
    <property type="term" value="C:cytosol"/>
    <property type="evidence" value="ECO:0007669"/>
    <property type="project" value="TreeGrafter"/>
</dbReference>
<dbReference type="SMART" id="SM00448">
    <property type="entry name" value="REC"/>
    <property type="match status" value="1"/>
</dbReference>
<dbReference type="GO" id="GO:0000156">
    <property type="term" value="F:phosphorelay response regulator activity"/>
    <property type="evidence" value="ECO:0007669"/>
    <property type="project" value="TreeGrafter"/>
</dbReference>
<dbReference type="GO" id="GO:0045893">
    <property type="term" value="P:positive regulation of DNA-templated transcription"/>
    <property type="evidence" value="ECO:0007669"/>
    <property type="project" value="UniProtKB-ARBA"/>
</dbReference>
<dbReference type="PROSITE" id="PS51755">
    <property type="entry name" value="OMPR_PHOB"/>
    <property type="match status" value="1"/>
</dbReference>
<evidence type="ECO:0000256" key="9">
    <source>
        <dbReference type="PROSITE-ProRule" id="PRU01091"/>
    </source>
</evidence>
<dbReference type="PROSITE" id="PS50110">
    <property type="entry name" value="RESPONSE_REGULATORY"/>
    <property type="match status" value="1"/>
</dbReference>
<keyword evidence="4" id="KW-0902">Two-component regulatory system</keyword>
<dbReference type="PANTHER" id="PTHR48111">
    <property type="entry name" value="REGULATOR OF RPOS"/>
    <property type="match status" value="1"/>
</dbReference>
<dbReference type="InterPro" id="IPR011006">
    <property type="entry name" value="CheY-like_superfamily"/>
</dbReference>
<feature type="domain" description="Response regulatory" evidence="10">
    <location>
        <begin position="4"/>
        <end position="117"/>
    </location>
</feature>
<name>A0A2X0V727_9GAMM</name>
<evidence type="ECO:0000259" key="10">
    <source>
        <dbReference type="PROSITE" id="PS50110"/>
    </source>
</evidence>
<comment type="subcellular location">
    <subcellularLocation>
        <location evidence="1">Cytoplasm</location>
    </subcellularLocation>
</comment>
<evidence type="ECO:0000256" key="6">
    <source>
        <dbReference type="ARBA" id="ARBA00023125"/>
    </source>
</evidence>
<keyword evidence="6 9" id="KW-0238">DNA-binding</keyword>
<accession>A0A2X0V727</accession>
<keyword evidence="7" id="KW-0804">Transcription</keyword>
<dbReference type="InterPro" id="IPR001789">
    <property type="entry name" value="Sig_transdc_resp-reg_receiver"/>
</dbReference>
<organism evidence="12 13">
    <name type="scientific">Anaerobiospirillum thomasii</name>
    <dbReference type="NCBI Taxonomy" id="179995"/>
    <lineage>
        <taxon>Bacteria</taxon>
        <taxon>Pseudomonadati</taxon>
        <taxon>Pseudomonadota</taxon>
        <taxon>Gammaproteobacteria</taxon>
        <taxon>Aeromonadales</taxon>
        <taxon>Succinivibrionaceae</taxon>
        <taxon>Anaerobiospirillum</taxon>
    </lineage>
</organism>
<evidence type="ECO:0000256" key="8">
    <source>
        <dbReference type="PROSITE-ProRule" id="PRU00169"/>
    </source>
</evidence>
<dbReference type="Gene3D" id="1.10.10.10">
    <property type="entry name" value="Winged helix-like DNA-binding domain superfamily/Winged helix DNA-binding domain"/>
    <property type="match status" value="1"/>
</dbReference>
<dbReference type="CDD" id="cd17620">
    <property type="entry name" value="REC_OmpR_KdpE-like"/>
    <property type="match status" value="1"/>
</dbReference>
<dbReference type="Pfam" id="PF00486">
    <property type="entry name" value="Trans_reg_C"/>
    <property type="match status" value="1"/>
</dbReference>
<evidence type="ECO:0000256" key="7">
    <source>
        <dbReference type="ARBA" id="ARBA00023163"/>
    </source>
</evidence>
<dbReference type="SMART" id="SM00862">
    <property type="entry name" value="Trans_reg_C"/>
    <property type="match status" value="1"/>
</dbReference>
<dbReference type="GO" id="GO:0032993">
    <property type="term" value="C:protein-DNA complex"/>
    <property type="evidence" value="ECO:0007669"/>
    <property type="project" value="TreeGrafter"/>
</dbReference>
<dbReference type="InterPro" id="IPR016032">
    <property type="entry name" value="Sig_transdc_resp-reg_C-effctor"/>
</dbReference>
<sequence length="229" mass="25928">MAFKIVVIEDEDQIRRAVRVMLTDEGYEVFEASDLKEGQIECACRNPDIIILDLGLPDGDGLNLISDVRAYSAIPIIVLSARDSELSKVGALDLGADDYLIKPFGSNELKARIRAQLRRLGSNGDRITSNIINLGKNVKVDLSTHCIYKNDEIVHLTKLEYKLLQVMLKDPNKVLTQRHLMLNVWGAAYVEHQHYLRIYMNHLRVKLEDNPADPDFLITETGIGYRLVI</sequence>
<feature type="DNA-binding region" description="OmpR/PhoB-type" evidence="9">
    <location>
        <begin position="129"/>
        <end position="229"/>
    </location>
</feature>
<evidence type="ECO:0000256" key="5">
    <source>
        <dbReference type="ARBA" id="ARBA00023015"/>
    </source>
</evidence>
<dbReference type="SUPFAM" id="SSF46894">
    <property type="entry name" value="C-terminal effector domain of the bipartite response regulators"/>
    <property type="match status" value="1"/>
</dbReference>
<dbReference type="Pfam" id="PF00072">
    <property type="entry name" value="Response_reg"/>
    <property type="match status" value="1"/>
</dbReference>
<dbReference type="GO" id="GO:0000987">
    <property type="term" value="F:cis-regulatory region sequence-specific DNA binding"/>
    <property type="evidence" value="ECO:0007669"/>
    <property type="project" value="UniProtKB-ARBA"/>
</dbReference>
<dbReference type="CDD" id="cd00383">
    <property type="entry name" value="trans_reg_C"/>
    <property type="match status" value="1"/>
</dbReference>
<dbReference type="Proteomes" id="UP000250086">
    <property type="component" value="Unassembled WGS sequence"/>
</dbReference>
<dbReference type="Gene3D" id="6.10.250.690">
    <property type="match status" value="1"/>
</dbReference>
<dbReference type="SUPFAM" id="SSF52172">
    <property type="entry name" value="CheY-like"/>
    <property type="match status" value="1"/>
</dbReference>
<evidence type="ECO:0000256" key="4">
    <source>
        <dbReference type="ARBA" id="ARBA00023012"/>
    </source>
</evidence>
<reference evidence="12 13" key="1">
    <citation type="submission" date="2018-06" db="EMBL/GenBank/DDBJ databases">
        <authorList>
            <consortium name="Pathogen Informatics"/>
            <person name="Doyle S."/>
        </authorList>
    </citation>
    <scope>NUCLEOTIDE SEQUENCE [LARGE SCALE GENOMIC DNA]</scope>
    <source>
        <strain evidence="12 13">NCTC13093</strain>
    </source>
</reference>
<dbReference type="InterPro" id="IPR036388">
    <property type="entry name" value="WH-like_DNA-bd_sf"/>
</dbReference>
<feature type="modified residue" description="4-aspartylphosphate" evidence="8">
    <location>
        <position position="53"/>
    </location>
</feature>
<dbReference type="EMBL" id="UAPV01000001">
    <property type="protein sequence ID" value="SPT70254.1"/>
    <property type="molecule type" value="Genomic_DNA"/>
</dbReference>
<keyword evidence="13" id="KW-1185">Reference proteome</keyword>
<evidence type="ECO:0000313" key="13">
    <source>
        <dbReference type="Proteomes" id="UP000250086"/>
    </source>
</evidence>
<keyword evidence="2" id="KW-0963">Cytoplasm</keyword>
<dbReference type="RefSeq" id="WP_181463190.1">
    <property type="nucleotide sequence ID" value="NZ_UAPV01000001.1"/>
</dbReference>
<protein>
    <submittedName>
        <fullName evidence="12">KDP operon transcriptional regulatory protein KdpE</fullName>
    </submittedName>
</protein>
<keyword evidence="5" id="KW-0805">Transcription regulation</keyword>